<proteinExistence type="predicted"/>
<name>A0AAU7PEX8_9XANT</name>
<reference evidence="1" key="1">
    <citation type="submission" date="2024-02" db="EMBL/GenBank/DDBJ databases">
        <title>Complete genome sequence of Xanthomonas sp. 10-10.</title>
        <authorList>
            <person name="Biessy A."/>
            <person name="Ciotola M."/>
            <person name="Cadieux M."/>
            <person name="Soufiane B."/>
            <person name="Laforest M."/>
            <person name="Filion M."/>
        </authorList>
    </citation>
    <scope>NUCLEOTIDE SEQUENCE</scope>
    <source>
        <strain evidence="1">10-10</strain>
    </source>
</reference>
<protein>
    <submittedName>
        <fullName evidence="1">Uncharacterized protein</fullName>
    </submittedName>
</protein>
<dbReference type="RefSeq" id="WP_259168074.1">
    <property type="nucleotide sequence ID" value="NZ_CP144460.1"/>
</dbReference>
<accession>A0AAU7PEX8</accession>
<gene>
    <name evidence="1" type="ORF">VZ068_10370</name>
</gene>
<dbReference type="AlphaFoldDB" id="A0AAU7PEX8"/>
<sequence length="51" mass="5691">MKLERSFVRSNACLRVGRVRSITAGLDCRVLHLPRTSGAIIQCIDNAQAHR</sequence>
<dbReference type="EMBL" id="CP144460">
    <property type="protein sequence ID" value="XBS39863.1"/>
    <property type="molecule type" value="Genomic_DNA"/>
</dbReference>
<evidence type="ECO:0000313" key="1">
    <source>
        <dbReference type="EMBL" id="XBS39863.1"/>
    </source>
</evidence>
<organism evidence="1">
    <name type="scientific">Xanthomonas sp. 10-10</name>
    <dbReference type="NCBI Taxonomy" id="3115848"/>
    <lineage>
        <taxon>Bacteria</taxon>
        <taxon>Pseudomonadati</taxon>
        <taxon>Pseudomonadota</taxon>
        <taxon>Gammaproteobacteria</taxon>
        <taxon>Lysobacterales</taxon>
        <taxon>Lysobacteraceae</taxon>
        <taxon>Xanthomonas</taxon>
    </lineage>
</organism>